<gene>
    <name evidence="2" type="ORF">bsdE14_15780</name>
</gene>
<name>A0ABQ5N4L0_9CLOT</name>
<dbReference type="Proteomes" id="UP001208567">
    <property type="component" value="Unassembled WGS sequence"/>
</dbReference>
<accession>A0ABQ5N4L0</accession>
<evidence type="ECO:0000313" key="2">
    <source>
        <dbReference type="EMBL" id="GLC30168.1"/>
    </source>
</evidence>
<comment type="caution">
    <text evidence="2">The sequence shown here is derived from an EMBL/GenBank/DDBJ whole genome shotgun (WGS) entry which is preliminary data.</text>
</comment>
<feature type="transmembrane region" description="Helical" evidence="1">
    <location>
        <begin position="164"/>
        <end position="186"/>
    </location>
</feature>
<feature type="transmembrane region" description="Helical" evidence="1">
    <location>
        <begin position="81"/>
        <end position="102"/>
    </location>
</feature>
<reference evidence="2 3" key="1">
    <citation type="journal article" date="2024" name="Int. J. Syst. Evol. Microbiol.">
        <title>Clostridium omnivorum sp. nov., isolated from anoxic soil under the treatment of reductive soil disinfestation.</title>
        <authorList>
            <person name="Ueki A."/>
            <person name="Tonouchi A."/>
            <person name="Kaku N."/>
            <person name="Honma S."/>
            <person name="Ueki K."/>
        </authorList>
    </citation>
    <scope>NUCLEOTIDE SEQUENCE [LARGE SCALE GENOMIC DNA]</scope>
    <source>
        <strain evidence="2 3">E14</strain>
    </source>
</reference>
<keyword evidence="1" id="KW-0812">Transmembrane</keyword>
<protein>
    <submittedName>
        <fullName evidence="2">Uncharacterized protein</fullName>
    </submittedName>
</protein>
<keyword evidence="1" id="KW-0472">Membrane</keyword>
<feature type="transmembrane region" description="Helical" evidence="1">
    <location>
        <begin position="47"/>
        <end position="69"/>
    </location>
</feature>
<dbReference type="EMBL" id="BRXR01000001">
    <property type="protein sequence ID" value="GLC30168.1"/>
    <property type="molecule type" value="Genomic_DNA"/>
</dbReference>
<keyword evidence="3" id="KW-1185">Reference proteome</keyword>
<sequence>MKTKDEFIDEIKELEQVSLGIQILKTLALSGPLLWLLFNIINKKYDFIGINIILTIISIILLTLSWNRFLKQPSKKIKGTVTLLSSILVSLILTMAVFAGISKLQEMLFAPRDYLMYMFKPPYSYLVFFFEIEIIGFLCSILYKKVENSELKWAYKLVEYVKKNIAAAILLNIILLYMCITAVTVVTENKIIDYSFYNPLGKTYSYSDISNVQTGFKGKLLNTFKKNAGEFYYIVTFNNGKKINFYQANSKFEDTYLELEVFDNLIMKTGKVEKVSSSDNSEYCDLDARYVNRFLRIIDHR</sequence>
<evidence type="ECO:0000256" key="1">
    <source>
        <dbReference type="SAM" id="Phobius"/>
    </source>
</evidence>
<proteinExistence type="predicted"/>
<dbReference type="RefSeq" id="WP_264849430.1">
    <property type="nucleotide sequence ID" value="NZ_BRXR01000001.1"/>
</dbReference>
<evidence type="ECO:0000313" key="3">
    <source>
        <dbReference type="Proteomes" id="UP001208567"/>
    </source>
</evidence>
<feature type="transmembrane region" description="Helical" evidence="1">
    <location>
        <begin position="21"/>
        <end position="41"/>
    </location>
</feature>
<organism evidence="2 3">
    <name type="scientific">Clostridium omnivorum</name>
    <dbReference type="NCBI Taxonomy" id="1604902"/>
    <lineage>
        <taxon>Bacteria</taxon>
        <taxon>Bacillati</taxon>
        <taxon>Bacillota</taxon>
        <taxon>Clostridia</taxon>
        <taxon>Eubacteriales</taxon>
        <taxon>Clostridiaceae</taxon>
        <taxon>Clostridium</taxon>
    </lineage>
</organism>
<keyword evidence="1" id="KW-1133">Transmembrane helix</keyword>
<feature type="transmembrane region" description="Helical" evidence="1">
    <location>
        <begin position="122"/>
        <end position="143"/>
    </location>
</feature>